<keyword evidence="2" id="KW-0812">Transmembrane</keyword>
<dbReference type="InterPro" id="IPR006260">
    <property type="entry name" value="TonB/TolA_C"/>
</dbReference>
<proteinExistence type="predicted"/>
<evidence type="ECO:0000313" key="6">
    <source>
        <dbReference type="EMBL" id="RLL34150.1"/>
    </source>
</evidence>
<protein>
    <submittedName>
        <fullName evidence="6">Energy transducer TonB</fullName>
    </submittedName>
</protein>
<dbReference type="Proteomes" id="UP000267166">
    <property type="component" value="Unassembled WGS sequence"/>
</dbReference>
<dbReference type="Gene3D" id="3.30.1150.10">
    <property type="match status" value="1"/>
</dbReference>
<evidence type="ECO:0000313" key="7">
    <source>
        <dbReference type="Proteomes" id="UP000267166"/>
    </source>
</evidence>
<dbReference type="AlphaFoldDB" id="A0A498CUR4"/>
<organism evidence="6 7">
    <name type="scientific">Acinetobacter cumulans</name>
    <dbReference type="NCBI Taxonomy" id="2136182"/>
    <lineage>
        <taxon>Bacteria</taxon>
        <taxon>Pseudomonadati</taxon>
        <taxon>Pseudomonadota</taxon>
        <taxon>Gammaproteobacteria</taxon>
        <taxon>Moraxellales</taxon>
        <taxon>Moraxellaceae</taxon>
        <taxon>Acinetobacter</taxon>
    </lineage>
</organism>
<comment type="caution">
    <text evidence="6">The sequence shown here is derived from an EMBL/GenBank/DDBJ whole genome shotgun (WGS) entry which is preliminary data.</text>
</comment>
<evidence type="ECO:0000259" key="5">
    <source>
        <dbReference type="Pfam" id="PF03544"/>
    </source>
</evidence>
<comment type="subcellular location">
    <subcellularLocation>
        <location evidence="1">Membrane</location>
        <topology evidence="1">Single-pass membrane protein</topology>
    </subcellularLocation>
</comment>
<keyword evidence="4" id="KW-0472">Membrane</keyword>
<dbReference type="GO" id="GO:0055085">
    <property type="term" value="P:transmembrane transport"/>
    <property type="evidence" value="ECO:0007669"/>
    <property type="project" value="InterPro"/>
</dbReference>
<dbReference type="EMBL" id="RCHD01000027">
    <property type="protein sequence ID" value="RLL34150.1"/>
    <property type="molecule type" value="Genomic_DNA"/>
</dbReference>
<keyword evidence="3" id="KW-1133">Transmembrane helix</keyword>
<feature type="domain" description="TonB C-terminal" evidence="5">
    <location>
        <begin position="40"/>
        <end position="87"/>
    </location>
</feature>
<dbReference type="Pfam" id="PF03544">
    <property type="entry name" value="TonB_C"/>
    <property type="match status" value="1"/>
</dbReference>
<sequence length="102" mass="11635">MKIYPFFTLLLLGCQPHIKTTTPASTSYHTEASAKQFLQLTVRMYVNSKGEIEKAILLKSSGQSAIDEKVLQAVRRNQLDPQLFKHRQGITIVDQPFMLEQK</sequence>
<evidence type="ECO:0000256" key="4">
    <source>
        <dbReference type="ARBA" id="ARBA00023136"/>
    </source>
</evidence>
<dbReference type="InterPro" id="IPR037682">
    <property type="entry name" value="TonB_C"/>
</dbReference>
<dbReference type="RefSeq" id="WP_121594628.1">
    <property type="nucleotide sequence ID" value="NZ_RCHD01000027.1"/>
</dbReference>
<dbReference type="SUPFAM" id="SSF74653">
    <property type="entry name" value="TolA/TonB C-terminal domain"/>
    <property type="match status" value="1"/>
</dbReference>
<name>A0A498CUR4_9GAMM</name>
<evidence type="ECO:0000256" key="3">
    <source>
        <dbReference type="ARBA" id="ARBA00022989"/>
    </source>
</evidence>
<accession>A0A498CUR4</accession>
<evidence type="ECO:0000256" key="2">
    <source>
        <dbReference type="ARBA" id="ARBA00022692"/>
    </source>
</evidence>
<evidence type="ECO:0000256" key="1">
    <source>
        <dbReference type="ARBA" id="ARBA00004167"/>
    </source>
</evidence>
<reference evidence="6 7" key="1">
    <citation type="submission" date="2018-09" db="EMBL/GenBank/DDBJ databases">
        <title>The draft genome of Acinetobacter sp. strains.</title>
        <authorList>
            <person name="Qin J."/>
            <person name="Feng Y."/>
            <person name="Zong Z."/>
        </authorList>
    </citation>
    <scope>NUCLEOTIDE SEQUENCE [LARGE SCALE GENOMIC DNA]</scope>
    <source>
        <strain evidence="6 7">WCHAc060003</strain>
    </source>
</reference>
<dbReference type="GO" id="GO:0016020">
    <property type="term" value="C:membrane"/>
    <property type="evidence" value="ECO:0007669"/>
    <property type="project" value="UniProtKB-SubCell"/>
</dbReference>
<dbReference type="NCBIfam" id="TIGR01352">
    <property type="entry name" value="tonB_Cterm"/>
    <property type="match status" value="1"/>
</dbReference>
<gene>
    <name evidence="6" type="ORF">D9K80_11820</name>
</gene>